<evidence type="ECO:0000256" key="1">
    <source>
        <dbReference type="ARBA" id="ARBA00022898"/>
    </source>
</evidence>
<dbReference type="InterPro" id="IPR000192">
    <property type="entry name" value="Aminotrans_V_dom"/>
</dbReference>
<gene>
    <name evidence="4" type="ORF">O6P43_007321</name>
</gene>
<organism evidence="4 5">
    <name type="scientific">Quillaja saponaria</name>
    <name type="common">Soap bark tree</name>
    <dbReference type="NCBI Taxonomy" id="32244"/>
    <lineage>
        <taxon>Eukaryota</taxon>
        <taxon>Viridiplantae</taxon>
        <taxon>Streptophyta</taxon>
        <taxon>Embryophyta</taxon>
        <taxon>Tracheophyta</taxon>
        <taxon>Spermatophyta</taxon>
        <taxon>Magnoliopsida</taxon>
        <taxon>eudicotyledons</taxon>
        <taxon>Gunneridae</taxon>
        <taxon>Pentapetalae</taxon>
        <taxon>rosids</taxon>
        <taxon>fabids</taxon>
        <taxon>Fabales</taxon>
        <taxon>Quillajaceae</taxon>
        <taxon>Quillaja</taxon>
    </lineage>
</organism>
<dbReference type="Gene3D" id="3.40.640.10">
    <property type="entry name" value="Type I PLP-dependent aspartate aminotransferase-like (Major domain)"/>
    <property type="match status" value="1"/>
</dbReference>
<sequence length="519" mass="58564">MEEDPRNGKATHHHYHHPHTPKKPRLIQFISEPEIRQEFSHHQSGVARINNGSFGSCPGSVLDAQKKWQLRFLQQPDDFCFNTLKKGILESRTVIKNLINADNVDDVSLVDNATTAAAIVLQHIGRQFAEGKFQKNDTVIMFHCAYQAVKKSIQAYVTPVGGSVIQVQLPFPVNSNEEIIREFRKGLERGKANGGRVRLAILDHITSMPSVVIPVCELIKICREECVDQVFVDGAHAIGSVLVDVKEIGADFYVSNLYKWFFSPPSVAFLYCGNSGIKCDVHHPVVSHEYGNGLPTESAWVGARDYSPQLVVPSILEFVNRFEGGIQGIMERNHDQVVKMGKMLAESWGTNLGSPPEMCASMIMVGLPARLCVTSEDDAIRLRSHLRVYHGIEVPVYYQAMKKGDSGPKDKDGCITGYVRISHQVYNTAEDYFKLRDAINQLLEDHNVCKMLPLEQKRYVYSLFYAFSCEIFCTKHQHLFHPFLSFFVLSFTTESSRKFVGSLRFHIKTRVICSLVTKK</sequence>
<feature type="compositionally biased region" description="Basic residues" evidence="2">
    <location>
        <begin position="9"/>
        <end position="23"/>
    </location>
</feature>
<dbReference type="EMBL" id="JARAOO010000003">
    <property type="protein sequence ID" value="KAJ7977742.1"/>
    <property type="molecule type" value="Genomic_DNA"/>
</dbReference>
<protein>
    <submittedName>
        <fullName evidence="4">L-cysteine desulfhydrase</fullName>
    </submittedName>
</protein>
<evidence type="ECO:0000256" key="2">
    <source>
        <dbReference type="SAM" id="MobiDB-lite"/>
    </source>
</evidence>
<keyword evidence="1" id="KW-0663">Pyridoxal phosphate</keyword>
<evidence type="ECO:0000313" key="5">
    <source>
        <dbReference type="Proteomes" id="UP001163823"/>
    </source>
</evidence>
<reference evidence="4" key="1">
    <citation type="journal article" date="2023" name="Science">
        <title>Elucidation of the pathway for biosynthesis of saponin adjuvants from the soapbark tree.</title>
        <authorList>
            <person name="Reed J."/>
            <person name="Orme A."/>
            <person name="El-Demerdash A."/>
            <person name="Owen C."/>
            <person name="Martin L.B.B."/>
            <person name="Misra R.C."/>
            <person name="Kikuchi S."/>
            <person name="Rejzek M."/>
            <person name="Martin A.C."/>
            <person name="Harkess A."/>
            <person name="Leebens-Mack J."/>
            <person name="Louveau T."/>
            <person name="Stephenson M.J."/>
            <person name="Osbourn A."/>
        </authorList>
    </citation>
    <scope>NUCLEOTIDE SEQUENCE</scope>
    <source>
        <strain evidence="4">S10</strain>
    </source>
</reference>
<dbReference type="SUPFAM" id="SSF53383">
    <property type="entry name" value="PLP-dependent transferases"/>
    <property type="match status" value="1"/>
</dbReference>
<evidence type="ECO:0000259" key="3">
    <source>
        <dbReference type="Pfam" id="PF00266"/>
    </source>
</evidence>
<dbReference type="Pfam" id="PF00266">
    <property type="entry name" value="Aminotran_5"/>
    <property type="match status" value="1"/>
</dbReference>
<proteinExistence type="predicted"/>
<evidence type="ECO:0000313" key="4">
    <source>
        <dbReference type="EMBL" id="KAJ7977742.1"/>
    </source>
</evidence>
<dbReference type="InterPro" id="IPR015424">
    <property type="entry name" value="PyrdxlP-dep_Trfase"/>
</dbReference>
<feature type="domain" description="Aminotransferase class V" evidence="3">
    <location>
        <begin position="85"/>
        <end position="272"/>
    </location>
</feature>
<name>A0AAD7QA60_QUISA</name>
<feature type="region of interest" description="Disordered" evidence="2">
    <location>
        <begin position="1"/>
        <end position="23"/>
    </location>
</feature>
<dbReference type="InterPro" id="IPR015421">
    <property type="entry name" value="PyrdxlP-dep_Trfase_major"/>
</dbReference>
<keyword evidence="5" id="KW-1185">Reference proteome</keyword>
<dbReference type="PANTHER" id="PTHR43092">
    <property type="entry name" value="L-CYSTEINE DESULFHYDRASE"/>
    <property type="match status" value="1"/>
</dbReference>
<dbReference type="Proteomes" id="UP001163823">
    <property type="component" value="Chromosome 3"/>
</dbReference>
<dbReference type="AlphaFoldDB" id="A0AAD7QA60"/>
<accession>A0AAD7QA60</accession>
<comment type="caution">
    <text evidence="4">The sequence shown here is derived from an EMBL/GenBank/DDBJ whole genome shotgun (WGS) entry which is preliminary data.</text>
</comment>
<dbReference type="PANTHER" id="PTHR43092:SF7">
    <property type="entry name" value="L-CYSTEINE DESULFHYDRASE"/>
    <property type="match status" value="1"/>
</dbReference>